<evidence type="ECO:0000256" key="4">
    <source>
        <dbReference type="ARBA" id="ARBA00022679"/>
    </source>
</evidence>
<proteinExistence type="inferred from homology"/>
<dbReference type="InterPro" id="IPR019614">
    <property type="entry name" value="SAM-dep_methyl-trfase"/>
</dbReference>
<reference evidence="11" key="1">
    <citation type="submission" date="2014-11" db="EMBL/GenBank/DDBJ databases">
        <authorList>
            <person name="Otto D Thomas"/>
            <person name="Naeem Raeece"/>
        </authorList>
    </citation>
    <scope>NUCLEOTIDE SEQUENCE</scope>
</reference>
<feature type="domain" description="S-adenosylmethionine-dependent methyltransferase" evidence="9">
    <location>
        <begin position="310"/>
        <end position="387"/>
    </location>
</feature>
<dbReference type="EMBL" id="CDMZ01004213">
    <property type="protein sequence ID" value="CEM49037.1"/>
    <property type="molecule type" value="Genomic_DNA"/>
</dbReference>
<protein>
    <recommendedName>
        <fullName evidence="12">S-adenosylmethionine-dependent methyltransferase domain-containing protein</fullName>
    </recommendedName>
</protein>
<dbReference type="Gene3D" id="3.30.750.80">
    <property type="entry name" value="RNA methyltransferase domain (HRMD) like"/>
    <property type="match status" value="1"/>
</dbReference>
<evidence type="ECO:0000259" key="9">
    <source>
        <dbReference type="Pfam" id="PF10672"/>
    </source>
</evidence>
<evidence type="ECO:0000256" key="1">
    <source>
        <dbReference type="ARBA" id="ARBA00004496"/>
    </source>
</evidence>
<dbReference type="PANTHER" id="PTHR42873:SF1">
    <property type="entry name" value="S-ADENOSYLMETHIONINE-DEPENDENT METHYLTRANSFERASE DOMAIN-CONTAINING PROTEIN"/>
    <property type="match status" value="1"/>
</dbReference>
<dbReference type="GO" id="GO:0005737">
    <property type="term" value="C:cytoplasm"/>
    <property type="evidence" value="ECO:0007669"/>
    <property type="project" value="UniProtKB-SubCell"/>
</dbReference>
<evidence type="ECO:0000256" key="7">
    <source>
        <dbReference type="SAM" id="MobiDB-lite"/>
    </source>
</evidence>
<keyword evidence="4" id="KW-0808">Transferase</keyword>
<feature type="signal peptide" evidence="8">
    <location>
        <begin position="1"/>
        <end position="20"/>
    </location>
</feature>
<feature type="domain" description="RlmI-like PUA" evidence="10">
    <location>
        <begin position="99"/>
        <end position="162"/>
    </location>
</feature>
<dbReference type="GO" id="GO:0003723">
    <property type="term" value="F:RNA binding"/>
    <property type="evidence" value="ECO:0007669"/>
    <property type="project" value="InterPro"/>
</dbReference>
<feature type="compositionally biased region" description="Basic and acidic residues" evidence="7">
    <location>
        <begin position="62"/>
        <end position="79"/>
    </location>
</feature>
<sequence>MFFFARLVCVVCLVCPSLHPHVFQILAFSGHTVPSLSSRPSKAQRRQGREDGGSRKGRPPQRHRDGYRGKRRKRDGETAEERDELPLTPPDPKGLDAAVRVQRGKARLFEEGCRTIYGNAVCKPEKPIDANSLVTVYDHCGSRFVGFGVFNPDSMFRVRLLSSLPPDPSLSSRENLQRAVRSNLETACHLRKALGLPSEDTSAFRLVNGEGDGLPGLCVDVLTNDLAVVSSSARWCEWYEEEIRKEVASAVGGLTGVEGDKVRLIWRRTESRLNQDGWKETEKADGVEARNDLLMNEEERRRDGKVLCWENGLQFTARPFKGQKTGVYCDQRENRKFLRSLSALKGDGEVLDVFSFHGGFAVNALVGGAKTVIAVDSSADACNAAVEDLQSNREGRAKETGSNSVELMETGTEWLPSVSAETSNGTSGEVVRVVRGDGETAMRECAEAVRSGRCGGFDVVVLDPPKLAPSVQHLKAAKRKYERLNGLAMQCLRKEGGVLLTHTCSAALASCGDPSEFLDVLESAALSAERQDGMKRRLVTMRVAGAAPDHPVDLKAREGAYLFSVALHVSPRT</sequence>
<evidence type="ECO:0008006" key="12">
    <source>
        <dbReference type="Google" id="ProtNLM"/>
    </source>
</evidence>
<dbReference type="PhylomeDB" id="A0A0G4HX25"/>
<organism evidence="11">
    <name type="scientific">Chromera velia CCMP2878</name>
    <dbReference type="NCBI Taxonomy" id="1169474"/>
    <lineage>
        <taxon>Eukaryota</taxon>
        <taxon>Sar</taxon>
        <taxon>Alveolata</taxon>
        <taxon>Colpodellida</taxon>
        <taxon>Chromeraceae</taxon>
        <taxon>Chromera</taxon>
    </lineage>
</organism>
<dbReference type="InterPro" id="IPR029063">
    <property type="entry name" value="SAM-dependent_MTases_sf"/>
</dbReference>
<dbReference type="InterPro" id="IPR041532">
    <property type="entry name" value="RlmI-like_PUA"/>
</dbReference>
<keyword evidence="8" id="KW-0732">Signal</keyword>
<comment type="subcellular location">
    <subcellularLocation>
        <location evidence="1">Cytoplasm</location>
    </subcellularLocation>
</comment>
<dbReference type="InterPro" id="IPR036974">
    <property type="entry name" value="PUA_sf"/>
</dbReference>
<dbReference type="CDD" id="cd21153">
    <property type="entry name" value="PUA_RlmI"/>
    <property type="match status" value="1"/>
</dbReference>
<gene>
    <name evidence="11" type="ORF">Cvel_9170</name>
</gene>
<evidence type="ECO:0000256" key="6">
    <source>
        <dbReference type="ARBA" id="ARBA00038091"/>
    </source>
</evidence>
<dbReference type="InterPro" id="IPR015947">
    <property type="entry name" value="PUA-like_sf"/>
</dbReference>
<comment type="similarity">
    <text evidence="6">Belongs to the methyltransferase superfamily. RlmI family.</text>
</comment>
<dbReference type="Gene3D" id="2.30.130.10">
    <property type="entry name" value="PUA domain"/>
    <property type="match status" value="1"/>
</dbReference>
<accession>A0A0G4HX25</accession>
<keyword evidence="2" id="KW-0963">Cytoplasm</keyword>
<evidence type="ECO:0000259" key="10">
    <source>
        <dbReference type="Pfam" id="PF17785"/>
    </source>
</evidence>
<dbReference type="Pfam" id="PF17785">
    <property type="entry name" value="PUA_3"/>
    <property type="match status" value="1"/>
</dbReference>
<evidence type="ECO:0000256" key="2">
    <source>
        <dbReference type="ARBA" id="ARBA00022490"/>
    </source>
</evidence>
<dbReference type="SUPFAM" id="SSF88697">
    <property type="entry name" value="PUA domain-like"/>
    <property type="match status" value="1"/>
</dbReference>
<dbReference type="GO" id="GO:0032259">
    <property type="term" value="P:methylation"/>
    <property type="evidence" value="ECO:0007669"/>
    <property type="project" value="UniProtKB-KW"/>
</dbReference>
<feature type="region of interest" description="Disordered" evidence="7">
    <location>
        <begin position="33"/>
        <end position="96"/>
    </location>
</feature>
<feature type="chain" id="PRO_5005191872" description="S-adenosylmethionine-dependent methyltransferase domain-containing protein" evidence="8">
    <location>
        <begin position="21"/>
        <end position="573"/>
    </location>
</feature>
<keyword evidence="5" id="KW-0949">S-adenosyl-L-methionine</keyword>
<evidence type="ECO:0000256" key="8">
    <source>
        <dbReference type="SAM" id="SignalP"/>
    </source>
</evidence>
<name>A0A0G4HX25_9ALVE</name>
<evidence type="ECO:0000256" key="3">
    <source>
        <dbReference type="ARBA" id="ARBA00022603"/>
    </source>
</evidence>
<keyword evidence="3" id="KW-0489">Methyltransferase</keyword>
<dbReference type="PANTHER" id="PTHR42873">
    <property type="entry name" value="RIBOSOMAL RNA LARGE SUBUNIT METHYLTRANSFERASE"/>
    <property type="match status" value="1"/>
</dbReference>
<evidence type="ECO:0000313" key="11">
    <source>
        <dbReference type="EMBL" id="CEM49037.1"/>
    </source>
</evidence>
<dbReference type="SUPFAM" id="SSF53335">
    <property type="entry name" value="S-adenosyl-L-methionine-dependent methyltransferases"/>
    <property type="match status" value="1"/>
</dbReference>
<dbReference type="GO" id="GO:0008168">
    <property type="term" value="F:methyltransferase activity"/>
    <property type="evidence" value="ECO:0007669"/>
    <property type="project" value="UniProtKB-KW"/>
</dbReference>
<dbReference type="AlphaFoldDB" id="A0A0G4HX25"/>
<evidence type="ECO:0000256" key="5">
    <source>
        <dbReference type="ARBA" id="ARBA00022691"/>
    </source>
</evidence>
<dbReference type="CDD" id="cd11572">
    <property type="entry name" value="RlmI_M_like"/>
    <property type="match status" value="1"/>
</dbReference>
<dbReference type="Pfam" id="PF10672">
    <property type="entry name" value="Methyltrans_SAM"/>
    <property type="match status" value="1"/>
</dbReference>
<dbReference type="VEuPathDB" id="CryptoDB:Cvel_9170"/>
<dbReference type="Gene3D" id="3.40.50.150">
    <property type="entry name" value="Vaccinia Virus protein VP39"/>
    <property type="match status" value="1"/>
</dbReference>